<comment type="caution">
    <text evidence="5">The sequence shown here is derived from an EMBL/GenBank/DDBJ whole genome shotgun (WGS) entry which is preliminary data.</text>
</comment>
<feature type="domain" description="BZIP" evidence="4">
    <location>
        <begin position="5"/>
        <end position="68"/>
    </location>
</feature>
<dbReference type="Pfam" id="PF13516">
    <property type="entry name" value="LRR_6"/>
    <property type="match status" value="2"/>
</dbReference>
<dbReference type="Gene3D" id="3.80.10.10">
    <property type="entry name" value="Ribonuclease Inhibitor"/>
    <property type="match status" value="2"/>
</dbReference>
<dbReference type="InterPro" id="IPR004827">
    <property type="entry name" value="bZIP"/>
</dbReference>
<dbReference type="PROSITE" id="PS00036">
    <property type="entry name" value="BZIP_BASIC"/>
    <property type="match status" value="1"/>
</dbReference>
<gene>
    <name evidence="5" type="ORF">AKAME5_001178800</name>
</gene>
<feature type="compositionally biased region" description="Basic and acidic residues" evidence="3">
    <location>
        <begin position="77"/>
        <end position="94"/>
    </location>
</feature>
<reference evidence="5" key="1">
    <citation type="submission" date="2022-08" db="EMBL/GenBank/DDBJ databases">
        <title>Genome sequencing of akame (Lates japonicus).</title>
        <authorList>
            <person name="Hashiguchi Y."/>
            <person name="Takahashi H."/>
        </authorList>
    </citation>
    <scope>NUCLEOTIDE SEQUENCE</scope>
    <source>
        <strain evidence="5">Kochi</strain>
    </source>
</reference>
<name>A0AAD3R9H6_LATJO</name>
<feature type="region of interest" description="Disordered" evidence="3">
    <location>
        <begin position="76"/>
        <end position="120"/>
    </location>
</feature>
<sequence>MDEDEERRKRRREKNKVAAARCRNKKKERTDFLQRESERLEMVNSELKAQIEELRLERQQLMVMLNLHRPTCIVRTDSVKTPERSQDETQDHESPTQGQEQNSGEEWDTDLETGDAPKKRQNLPHSELYLQACQQTGTVPVSSFFHLVDEPNVNLNHYGVGPMGAKALAIALQFNTDITNLELEDNALQAQGTRYLMEMLQTNISIQSLNLSKNQLHLEGADIISKMLLDNYYIKSIKLSGNEFDDSAAKYFADTLKGDYVVKELDLSHNKFCEAGGEHLGHMLATNVGIEVLNLSWNHIRMRGAVALSAGLKLSCNPMTNARA</sequence>
<comment type="subunit">
    <text evidence="2">Heterodimer.</text>
</comment>
<dbReference type="EMBL" id="BRZM01000038">
    <property type="protein sequence ID" value="GLD59820.1"/>
    <property type="molecule type" value="Genomic_DNA"/>
</dbReference>
<feature type="region of interest" description="Disordered" evidence="3">
    <location>
        <begin position="1"/>
        <end position="30"/>
    </location>
</feature>
<evidence type="ECO:0000313" key="5">
    <source>
        <dbReference type="EMBL" id="GLD59820.1"/>
    </source>
</evidence>
<accession>A0AAD3R9H6</accession>
<dbReference type="InterPro" id="IPR046347">
    <property type="entry name" value="bZIP_sf"/>
</dbReference>
<evidence type="ECO:0000256" key="1">
    <source>
        <dbReference type="ARBA" id="ARBA00058242"/>
    </source>
</evidence>
<dbReference type="SUPFAM" id="SSF52047">
    <property type="entry name" value="RNI-like"/>
    <property type="match status" value="1"/>
</dbReference>
<feature type="compositionally biased region" description="Acidic residues" evidence="3">
    <location>
        <begin position="103"/>
        <end position="113"/>
    </location>
</feature>
<dbReference type="InterPro" id="IPR000837">
    <property type="entry name" value="AP-1"/>
</dbReference>
<dbReference type="Gene3D" id="1.20.5.170">
    <property type="match status" value="1"/>
</dbReference>
<proteinExistence type="predicted"/>
<evidence type="ECO:0000256" key="2">
    <source>
        <dbReference type="ARBA" id="ARBA00061721"/>
    </source>
</evidence>
<dbReference type="SUPFAM" id="SSF57959">
    <property type="entry name" value="Leucine zipper domain"/>
    <property type="match status" value="1"/>
</dbReference>
<dbReference type="CDD" id="cd14722">
    <property type="entry name" value="bZIP_ATF3"/>
    <property type="match status" value="1"/>
</dbReference>
<dbReference type="InterPro" id="IPR001611">
    <property type="entry name" value="Leu-rich_rpt"/>
</dbReference>
<dbReference type="SMART" id="SM00368">
    <property type="entry name" value="LRR_RI"/>
    <property type="match status" value="5"/>
</dbReference>
<organism evidence="5 6">
    <name type="scientific">Lates japonicus</name>
    <name type="common">Japanese lates</name>
    <dbReference type="NCBI Taxonomy" id="270547"/>
    <lineage>
        <taxon>Eukaryota</taxon>
        <taxon>Metazoa</taxon>
        <taxon>Chordata</taxon>
        <taxon>Craniata</taxon>
        <taxon>Vertebrata</taxon>
        <taxon>Euteleostomi</taxon>
        <taxon>Actinopterygii</taxon>
        <taxon>Neopterygii</taxon>
        <taxon>Teleostei</taxon>
        <taxon>Neoteleostei</taxon>
        <taxon>Acanthomorphata</taxon>
        <taxon>Carangaria</taxon>
        <taxon>Carangaria incertae sedis</taxon>
        <taxon>Centropomidae</taxon>
        <taxon>Lates</taxon>
    </lineage>
</organism>
<dbReference type="Pfam" id="PF00170">
    <property type="entry name" value="bZIP_1"/>
    <property type="match status" value="1"/>
</dbReference>
<dbReference type="SMART" id="SM00338">
    <property type="entry name" value="BRLZ"/>
    <property type="match status" value="1"/>
</dbReference>
<dbReference type="PRINTS" id="PR00042">
    <property type="entry name" value="LEUZIPPRFOS"/>
</dbReference>
<dbReference type="GO" id="GO:0003700">
    <property type="term" value="F:DNA-binding transcription factor activity"/>
    <property type="evidence" value="ECO:0007669"/>
    <property type="project" value="InterPro"/>
</dbReference>
<evidence type="ECO:0000313" key="6">
    <source>
        <dbReference type="Proteomes" id="UP001279410"/>
    </source>
</evidence>
<dbReference type="FunFam" id="1.20.5.170:FF:000006">
    <property type="entry name" value="fos-related antigen 2 isoform X1"/>
    <property type="match status" value="1"/>
</dbReference>
<protein>
    <submittedName>
        <fullName evidence="5">Leucine-rich repeat-containing protein 74A-like isoform X1</fullName>
    </submittedName>
</protein>
<dbReference type="InterPro" id="IPR052394">
    <property type="entry name" value="LRR-containing"/>
</dbReference>
<dbReference type="PANTHER" id="PTHR24114:SF49">
    <property type="entry name" value="LEUCINE-RICH REPEAT-CONTAINING PROTEIN 74A"/>
    <property type="match status" value="1"/>
</dbReference>
<dbReference type="GO" id="GO:0006357">
    <property type="term" value="P:regulation of transcription by RNA polymerase II"/>
    <property type="evidence" value="ECO:0007669"/>
    <property type="project" value="InterPro"/>
</dbReference>
<keyword evidence="6" id="KW-1185">Reference proteome</keyword>
<dbReference type="PANTHER" id="PTHR24114">
    <property type="entry name" value="LEUCINE RICH REPEAT FAMILY PROTEIN"/>
    <property type="match status" value="1"/>
</dbReference>
<comment type="function">
    <text evidence="1">Nuclear phosphoprotein which forms a tight but non-covalently linked complex with the JUN/AP-1 transcription factor. FOS has a critical function in regulating the development of cells destined to form and maintain the skeleton. It is thought to have an important role in signal transduction, cell proliferation and differentiation.</text>
</comment>
<dbReference type="GO" id="GO:0003690">
    <property type="term" value="F:double-stranded DNA binding"/>
    <property type="evidence" value="ECO:0007669"/>
    <property type="project" value="UniProtKB-ARBA"/>
</dbReference>
<evidence type="ECO:0000259" key="4">
    <source>
        <dbReference type="PROSITE" id="PS50217"/>
    </source>
</evidence>
<dbReference type="AlphaFoldDB" id="A0AAD3R9H6"/>
<dbReference type="PROSITE" id="PS50217">
    <property type="entry name" value="BZIP"/>
    <property type="match status" value="1"/>
</dbReference>
<evidence type="ECO:0000256" key="3">
    <source>
        <dbReference type="SAM" id="MobiDB-lite"/>
    </source>
</evidence>
<dbReference type="Proteomes" id="UP001279410">
    <property type="component" value="Unassembled WGS sequence"/>
</dbReference>
<dbReference type="InterPro" id="IPR032675">
    <property type="entry name" value="LRR_dom_sf"/>
</dbReference>